<dbReference type="PANTHER" id="PTHR34835:SF11">
    <property type="entry name" value="AMINOTRANSFERASE-LIKE PLANT MOBILE DOMAIN-CONTAINING PROTEIN"/>
    <property type="match status" value="1"/>
</dbReference>
<dbReference type="Gramene" id="HORVU.MOREX.r3.6HG0585370.1">
    <property type="protein sequence ID" value="HORVU.MOREX.r3.6HG0585370.1.CDS1"/>
    <property type="gene ID" value="HORVU.MOREX.r3.6HG0585370"/>
</dbReference>
<dbReference type="Proteomes" id="UP000011116">
    <property type="component" value="Chromosome 6H"/>
</dbReference>
<reference evidence="1" key="3">
    <citation type="submission" date="2022-01" db="UniProtKB">
        <authorList>
            <consortium name="EnsemblPlants"/>
        </authorList>
    </citation>
    <scope>IDENTIFICATION</scope>
    <source>
        <strain evidence="1">subsp. vulgare</strain>
    </source>
</reference>
<sequence length="179" mass="19972">MGGILKIEATKMPPDLSRWVLQRYNPESECIEVPGRGEIPVTADSVQQTLGLRNSGEEVFYGWDAEAISFINNKYGFESGSAPEITTFCKMIEDMNGRAHDDSMRAWLIVVASTFICPTTSLHVSPRCYPIVADLDKVKTLNFCSFTANQIRSALMTRKKKAVTCCVHHLVVSAFFPPY</sequence>
<organism evidence="1 2">
    <name type="scientific">Hordeum vulgare subsp. vulgare</name>
    <name type="common">Domesticated barley</name>
    <dbReference type="NCBI Taxonomy" id="112509"/>
    <lineage>
        <taxon>Eukaryota</taxon>
        <taxon>Viridiplantae</taxon>
        <taxon>Streptophyta</taxon>
        <taxon>Embryophyta</taxon>
        <taxon>Tracheophyta</taxon>
        <taxon>Spermatophyta</taxon>
        <taxon>Magnoliopsida</taxon>
        <taxon>Liliopsida</taxon>
        <taxon>Poales</taxon>
        <taxon>Poaceae</taxon>
        <taxon>BOP clade</taxon>
        <taxon>Pooideae</taxon>
        <taxon>Triticodae</taxon>
        <taxon>Triticeae</taxon>
        <taxon>Hordeinae</taxon>
        <taxon>Hordeum</taxon>
    </lineage>
</organism>
<protein>
    <submittedName>
        <fullName evidence="1">Uncharacterized protein</fullName>
    </submittedName>
</protein>
<dbReference type="AlphaFoldDB" id="A0A8I7BGY7"/>
<evidence type="ECO:0000313" key="2">
    <source>
        <dbReference type="Proteomes" id="UP000011116"/>
    </source>
</evidence>
<reference evidence="2" key="1">
    <citation type="journal article" date="2012" name="Nature">
        <title>A physical, genetic and functional sequence assembly of the barley genome.</title>
        <authorList>
            <consortium name="The International Barley Genome Sequencing Consortium"/>
            <person name="Mayer K.F."/>
            <person name="Waugh R."/>
            <person name="Brown J.W."/>
            <person name="Schulman A."/>
            <person name="Langridge P."/>
            <person name="Platzer M."/>
            <person name="Fincher G.B."/>
            <person name="Muehlbauer G.J."/>
            <person name="Sato K."/>
            <person name="Close T.J."/>
            <person name="Wise R.P."/>
            <person name="Stein N."/>
        </authorList>
    </citation>
    <scope>NUCLEOTIDE SEQUENCE [LARGE SCALE GENOMIC DNA]</scope>
    <source>
        <strain evidence="2">cv. Morex</strain>
    </source>
</reference>
<keyword evidence="2" id="KW-1185">Reference proteome</keyword>
<proteinExistence type="predicted"/>
<accession>A0A8I7BGY7</accession>
<reference evidence="1" key="2">
    <citation type="submission" date="2020-10" db="EMBL/GenBank/DDBJ databases">
        <authorList>
            <person name="Scholz U."/>
            <person name="Mascher M."/>
            <person name="Fiebig A."/>
        </authorList>
    </citation>
    <scope>NUCLEOTIDE SEQUENCE [LARGE SCALE GENOMIC DNA]</scope>
    <source>
        <strain evidence="1">cv. Morex</strain>
    </source>
</reference>
<name>A0A8I7BGY7_HORVV</name>
<dbReference type="EnsemblPlants" id="HORVU.MOREX.r3.6HG0585370.1">
    <property type="protein sequence ID" value="HORVU.MOREX.r3.6HG0585370.1.CDS1"/>
    <property type="gene ID" value="HORVU.MOREX.r3.6HG0585370"/>
</dbReference>
<evidence type="ECO:0000313" key="1">
    <source>
        <dbReference type="EnsemblPlants" id="HORVU.MOREX.r3.6HG0585370.1.CDS1"/>
    </source>
</evidence>
<dbReference type="PANTHER" id="PTHR34835">
    <property type="entry name" value="OS07G0283600 PROTEIN-RELATED"/>
    <property type="match status" value="1"/>
</dbReference>